<keyword evidence="2" id="KW-0732">Signal</keyword>
<comment type="caution">
    <text evidence="3">The sequence shown here is derived from an EMBL/GenBank/DDBJ whole genome shotgun (WGS) entry which is preliminary data.</text>
</comment>
<organism evidence="3 4">
    <name type="scientific">Sphingomonas japonica</name>
    <dbReference type="NCBI Taxonomy" id="511662"/>
    <lineage>
        <taxon>Bacteria</taxon>
        <taxon>Pseudomonadati</taxon>
        <taxon>Pseudomonadota</taxon>
        <taxon>Alphaproteobacteria</taxon>
        <taxon>Sphingomonadales</taxon>
        <taxon>Sphingomonadaceae</taxon>
        <taxon>Sphingomonas</taxon>
    </lineage>
</organism>
<evidence type="ECO:0000313" key="3">
    <source>
        <dbReference type="EMBL" id="NIJ24916.1"/>
    </source>
</evidence>
<reference evidence="3 4" key="1">
    <citation type="submission" date="2020-03" db="EMBL/GenBank/DDBJ databases">
        <title>Genomic Encyclopedia of Type Strains, Phase IV (KMG-IV): sequencing the most valuable type-strain genomes for metagenomic binning, comparative biology and taxonomic classification.</title>
        <authorList>
            <person name="Goeker M."/>
        </authorList>
    </citation>
    <scope>NUCLEOTIDE SEQUENCE [LARGE SCALE GENOMIC DNA]</scope>
    <source>
        <strain evidence="3 4">DSM 22753</strain>
    </source>
</reference>
<accession>A0ABX0U2V9</accession>
<protein>
    <submittedName>
        <fullName evidence="3">Uncharacterized protein</fullName>
    </submittedName>
</protein>
<evidence type="ECO:0000256" key="2">
    <source>
        <dbReference type="SAM" id="SignalP"/>
    </source>
</evidence>
<evidence type="ECO:0000256" key="1">
    <source>
        <dbReference type="SAM" id="MobiDB-lite"/>
    </source>
</evidence>
<feature type="region of interest" description="Disordered" evidence="1">
    <location>
        <begin position="21"/>
        <end position="49"/>
    </location>
</feature>
<keyword evidence="4" id="KW-1185">Reference proteome</keyword>
<proteinExistence type="predicted"/>
<feature type="chain" id="PRO_5046796389" evidence="2">
    <location>
        <begin position="22"/>
        <end position="247"/>
    </location>
</feature>
<evidence type="ECO:0000313" key="4">
    <source>
        <dbReference type="Proteomes" id="UP000788153"/>
    </source>
</evidence>
<sequence>MKHLSLAIALSLTTFATEALAQSSQRPPAPSPQSVPQARAPGIMSNGVEGPIRRRLDMERLFQNPSAASHAYDRSLTIASCVVNVSGKRASKLVGGPTTNDPSYSNLIRAMNSGRYPACIDAGELNGLSPRFLSSAIAERFLIDEGAAGGGVKAVNVNADSSNAFHGDLKGEVTIDNIGRCIAIYSPDLVRKVMETESGSAAESSALSTLYSQTPQCGLTGLPEGIPSTAQRMALVDGMYAWAHRDR</sequence>
<name>A0ABX0U2V9_9SPHN</name>
<dbReference type="RefSeq" id="WP_140047398.1">
    <property type="nucleotide sequence ID" value="NZ_BAAAEV010000001.1"/>
</dbReference>
<feature type="signal peptide" evidence="2">
    <location>
        <begin position="1"/>
        <end position="21"/>
    </location>
</feature>
<dbReference type="EMBL" id="JAASQP010000001">
    <property type="protein sequence ID" value="NIJ24916.1"/>
    <property type="molecule type" value="Genomic_DNA"/>
</dbReference>
<dbReference type="Proteomes" id="UP000788153">
    <property type="component" value="Unassembled WGS sequence"/>
</dbReference>
<gene>
    <name evidence="3" type="ORF">FHT01_002458</name>
</gene>